<dbReference type="Pfam" id="PF00078">
    <property type="entry name" value="RVT_1"/>
    <property type="match status" value="1"/>
</dbReference>
<dbReference type="FunFam" id="3.30.70.270:FF:000020">
    <property type="entry name" value="Transposon Tf2-6 polyprotein-like Protein"/>
    <property type="match status" value="1"/>
</dbReference>
<dbReference type="CDD" id="cd09274">
    <property type="entry name" value="RNase_HI_RT_Ty3"/>
    <property type="match status" value="1"/>
</dbReference>
<gene>
    <name evidence="11" type="ORF">PtrM4_017180</name>
</gene>
<dbReference type="EMBL" id="NQIK02000001">
    <property type="protein sequence ID" value="KAF7577478.1"/>
    <property type="molecule type" value="Genomic_DNA"/>
</dbReference>
<evidence type="ECO:0000313" key="12">
    <source>
        <dbReference type="Proteomes" id="UP000245464"/>
    </source>
</evidence>
<dbReference type="InterPro" id="IPR000477">
    <property type="entry name" value="RT_dom"/>
</dbReference>
<name>A0A834VVK1_9PLEO</name>
<proteinExistence type="predicted"/>
<feature type="domain" description="Reverse transcriptase" evidence="10">
    <location>
        <begin position="684"/>
        <end position="863"/>
    </location>
</feature>
<keyword evidence="2" id="KW-0808">Transferase</keyword>
<keyword evidence="8" id="KW-0175">Coiled coil</keyword>
<organism evidence="11 12">
    <name type="scientific">Pyrenophora tritici-repentis</name>
    <dbReference type="NCBI Taxonomy" id="45151"/>
    <lineage>
        <taxon>Eukaryota</taxon>
        <taxon>Fungi</taxon>
        <taxon>Dikarya</taxon>
        <taxon>Ascomycota</taxon>
        <taxon>Pezizomycotina</taxon>
        <taxon>Dothideomycetes</taxon>
        <taxon>Pleosporomycetidae</taxon>
        <taxon>Pleosporales</taxon>
        <taxon>Pleosporineae</taxon>
        <taxon>Pleosporaceae</taxon>
        <taxon>Pyrenophora</taxon>
    </lineage>
</organism>
<dbReference type="PANTHER" id="PTHR37984:SF5">
    <property type="entry name" value="PROTEIN NYNRIN-LIKE"/>
    <property type="match status" value="1"/>
</dbReference>
<accession>A0A834VVK1</accession>
<reference evidence="11 12" key="1">
    <citation type="journal article" date="2018" name="BMC Genomics">
        <title>Comparative genomics of the wheat fungal pathogen Pyrenophora tritici-repentis reveals chromosomal variations and genome plasticity.</title>
        <authorList>
            <person name="Moolhuijzen P."/>
            <person name="See P.T."/>
            <person name="Hane J.K."/>
            <person name="Shi G."/>
            <person name="Liu Z."/>
            <person name="Oliver R.P."/>
            <person name="Moffat C.S."/>
        </authorList>
    </citation>
    <scope>NUCLEOTIDE SEQUENCE [LARGE SCALE GENOMIC DNA]</scope>
    <source>
        <strain evidence="11">M4</strain>
    </source>
</reference>
<evidence type="ECO:0000313" key="11">
    <source>
        <dbReference type="EMBL" id="KAF7577478.1"/>
    </source>
</evidence>
<dbReference type="InterPro" id="IPR021109">
    <property type="entry name" value="Peptidase_aspartic_dom_sf"/>
</dbReference>
<dbReference type="InterPro" id="IPR043502">
    <property type="entry name" value="DNA/RNA_pol_sf"/>
</dbReference>
<evidence type="ECO:0000256" key="8">
    <source>
        <dbReference type="SAM" id="Coils"/>
    </source>
</evidence>
<evidence type="ECO:0000256" key="7">
    <source>
        <dbReference type="ARBA" id="ARBA00022918"/>
    </source>
</evidence>
<evidence type="ECO:0000256" key="1">
    <source>
        <dbReference type="ARBA" id="ARBA00012493"/>
    </source>
</evidence>
<keyword evidence="3" id="KW-0548">Nucleotidyltransferase</keyword>
<dbReference type="KEGG" id="ptrr:90954112"/>
<dbReference type="CDD" id="cd01647">
    <property type="entry name" value="RT_LTR"/>
    <property type="match status" value="1"/>
</dbReference>
<dbReference type="RefSeq" id="XP_065965468.1">
    <property type="nucleotide sequence ID" value="XM_066103266.1"/>
</dbReference>
<dbReference type="InterPro" id="IPR050951">
    <property type="entry name" value="Retrovirus_Pol_polyprotein"/>
</dbReference>
<keyword evidence="5" id="KW-0255">Endonuclease</keyword>
<feature type="compositionally biased region" description="Polar residues" evidence="9">
    <location>
        <begin position="16"/>
        <end position="25"/>
    </location>
</feature>
<evidence type="ECO:0000256" key="3">
    <source>
        <dbReference type="ARBA" id="ARBA00022695"/>
    </source>
</evidence>
<evidence type="ECO:0000256" key="6">
    <source>
        <dbReference type="ARBA" id="ARBA00022801"/>
    </source>
</evidence>
<protein>
    <recommendedName>
        <fullName evidence="1">RNA-directed DNA polymerase</fullName>
        <ecNumber evidence="1">2.7.7.49</ecNumber>
    </recommendedName>
</protein>
<dbReference type="EC" id="2.7.7.49" evidence="1"/>
<evidence type="ECO:0000256" key="5">
    <source>
        <dbReference type="ARBA" id="ARBA00022759"/>
    </source>
</evidence>
<dbReference type="AlphaFoldDB" id="A0A834VVK1"/>
<comment type="caution">
    <text evidence="11">The sequence shown here is derived from an EMBL/GenBank/DDBJ whole genome shotgun (WGS) entry which is preliminary data.</text>
</comment>
<feature type="compositionally biased region" description="Acidic residues" evidence="9">
    <location>
        <begin position="33"/>
        <end position="42"/>
    </location>
</feature>
<dbReference type="Proteomes" id="UP000245464">
    <property type="component" value="Chromosome 1"/>
</dbReference>
<dbReference type="SUPFAM" id="SSF56672">
    <property type="entry name" value="DNA/RNA polymerases"/>
    <property type="match status" value="1"/>
</dbReference>
<evidence type="ECO:0000256" key="4">
    <source>
        <dbReference type="ARBA" id="ARBA00022722"/>
    </source>
</evidence>
<dbReference type="GO" id="GO:0003964">
    <property type="term" value="F:RNA-directed DNA polymerase activity"/>
    <property type="evidence" value="ECO:0007669"/>
    <property type="project" value="UniProtKB-KW"/>
</dbReference>
<dbReference type="Pfam" id="PF17917">
    <property type="entry name" value="RT_RNaseH"/>
    <property type="match status" value="1"/>
</dbReference>
<dbReference type="GO" id="GO:0016787">
    <property type="term" value="F:hydrolase activity"/>
    <property type="evidence" value="ECO:0007669"/>
    <property type="project" value="UniProtKB-KW"/>
</dbReference>
<dbReference type="Gene3D" id="2.40.70.10">
    <property type="entry name" value="Acid Proteases"/>
    <property type="match status" value="1"/>
</dbReference>
<dbReference type="Gene3D" id="3.10.10.10">
    <property type="entry name" value="HIV Type 1 Reverse Transcriptase, subunit A, domain 1"/>
    <property type="match status" value="1"/>
</dbReference>
<feature type="coiled-coil region" evidence="8">
    <location>
        <begin position="155"/>
        <end position="193"/>
    </location>
</feature>
<evidence type="ECO:0000256" key="2">
    <source>
        <dbReference type="ARBA" id="ARBA00022679"/>
    </source>
</evidence>
<keyword evidence="4" id="KW-0540">Nuclease</keyword>
<dbReference type="InterPro" id="IPR041373">
    <property type="entry name" value="RT_RNaseH"/>
</dbReference>
<evidence type="ECO:0000256" key="9">
    <source>
        <dbReference type="SAM" id="MobiDB-lite"/>
    </source>
</evidence>
<dbReference type="PANTHER" id="PTHR37984">
    <property type="entry name" value="PROTEIN CBG26694"/>
    <property type="match status" value="1"/>
</dbReference>
<dbReference type="InterPro" id="IPR043128">
    <property type="entry name" value="Rev_trsase/Diguanyl_cyclase"/>
</dbReference>
<evidence type="ECO:0000259" key="10">
    <source>
        <dbReference type="PROSITE" id="PS50878"/>
    </source>
</evidence>
<dbReference type="Gene3D" id="3.30.70.270">
    <property type="match status" value="2"/>
</dbReference>
<dbReference type="GO" id="GO:0004519">
    <property type="term" value="F:endonuclease activity"/>
    <property type="evidence" value="ECO:0007669"/>
    <property type="project" value="UniProtKB-KW"/>
</dbReference>
<feature type="region of interest" description="Disordered" evidence="9">
    <location>
        <begin position="1077"/>
        <end position="1097"/>
    </location>
</feature>
<feature type="region of interest" description="Disordered" evidence="9">
    <location>
        <begin position="1"/>
        <end position="94"/>
    </location>
</feature>
<dbReference type="PROSITE" id="PS50878">
    <property type="entry name" value="RT_POL"/>
    <property type="match status" value="1"/>
</dbReference>
<keyword evidence="7" id="KW-0695">RNA-directed DNA polymerase</keyword>
<sequence length="1206" mass="134629">MMARLNETSKDAHDQGAQNDTQTIPAESHLEYGDFENDDDLTEAEKATIRQKLATRKRQVTFGRGDGQGNSEDEGNDVNAAERRRQSCRQSLKKAVKPADKTSIELGYDDDTDDMYLRFYGIHDNDEREILADMRNVDDFTACIAEHAESVFGHLADLLSQIAEQAEQLDQAHNEARVQQEAADARVERAQTQARAAAADELAQVTQKCNRMITTKNSYASRLAVLEDELAASRESNVKLYSQISDLYNERSVLQQHAGVPTNGNLYDTRPAQFQSSPPPMTANPFIGTGTHDLMLPPPMAHHQKNRPLARSAVSDNLTATGAKLKDIDIFRGDSTDKEDYKYWRRSARNFLNKTTIHTTVQDQLDYLIDHLRGPAAAQVEYRAAPGARNAYVTAEEVLTELDRIFDTVDKVTEASAALHDSGSGGLKQLRLGDGNFAMAPITHGVLAPISHAEHVSEELFYSVPMTTYDFIFGTSWLEEHNPHIDWREKTMRFNSEHCYANCLHKGEQVTVRSSRHRRAAAKAKERNPTYANMDIHHVSGEAAAALASRPENGTIWLYPHDFEQLDKDDSDDADERAQASRVFASLFAMDMNALSQEDIDKFHQKLNSPAKTRDEVLDKLPEWLHDLAHRFNPDPATTDLPARRGAVDHSIDIIPGSKHPNAKMYGISKDEGLAVKAYVEDMRGRGEIRESKSDFASPVLVVRKSGGGLRICVDYRALNAVTIKNRNAPPMIKETLARLANVAYFTVVDVIAAFNKIRIKEGDEHKTAFLTRYGLFEYLVMPFGLCNAPGTFQAYINEVLRDYLDEFCSAYLDDVLIYSASLAEHKVHVRKVIESLGEAGLHLDIDKSEFAVQEVRYLGLILTTEGIKMDPAKVKSVLDWGTPTTLKELQAFLGFANFYRRFIVAFSYIARPLTDLTRGTNGDVKLNFPIAQGSAAHDAFEKLKKAFTIAPVLAHFNPALETWVETDSSDTVTAAVLSQVQTDGVLKPVAFISTKMSPAECNYAIYDKELMAIVRAFEEWRPELAGTSDPVKVISDHATLQTFMVNKALNRRQARWAEFLSEFNFKITYRPGRLGSKPDALTRRPGDTPTNPNDPRIIHQTQTILGPDRVDDVIKRDTHTHNDARQAIQLAALLFEYAEEVQTLAGMLYLMSEEAYGVDDLVDDDSTPDVALDSQPKGETIEIPHAAAPASLARVPGRTRLTMDL</sequence>
<keyword evidence="6" id="KW-0378">Hydrolase</keyword>
<dbReference type="GeneID" id="90954112"/>